<dbReference type="InterPro" id="IPR032710">
    <property type="entry name" value="NTF2-like_dom_sf"/>
</dbReference>
<evidence type="ECO:0000259" key="1">
    <source>
        <dbReference type="Pfam" id="PF12680"/>
    </source>
</evidence>
<gene>
    <name evidence="2" type="ORF">D3H65_04200</name>
</gene>
<evidence type="ECO:0000313" key="2">
    <source>
        <dbReference type="EMBL" id="AXY73224.1"/>
    </source>
</evidence>
<dbReference type="KEGG" id="pseg:D3H65_04200"/>
<dbReference type="OrthoDB" id="6692273at2"/>
<dbReference type="SUPFAM" id="SSF54427">
    <property type="entry name" value="NTF2-like"/>
    <property type="match status" value="1"/>
</dbReference>
<evidence type="ECO:0000313" key="3">
    <source>
        <dbReference type="Proteomes" id="UP000263900"/>
    </source>
</evidence>
<proteinExistence type="predicted"/>
<dbReference type="RefSeq" id="WP_119049062.1">
    <property type="nucleotide sequence ID" value="NZ_CP032157.1"/>
</dbReference>
<sequence length="117" mass="13208">MDNRTIIQEVIAAFDANNIEGILQHLTDDVTWTMIGDRVISTKEGMRTFLVEGADIKMVSSTKDNIIIEGDRAAVNGEVVCKNTQNGDLYEMFYTDIYELKNGKVNKITSYIINKKK</sequence>
<accession>A0A3B7MFW2</accession>
<keyword evidence="3" id="KW-1185">Reference proteome</keyword>
<dbReference type="Pfam" id="PF12680">
    <property type="entry name" value="SnoaL_2"/>
    <property type="match status" value="1"/>
</dbReference>
<dbReference type="Proteomes" id="UP000263900">
    <property type="component" value="Chromosome"/>
</dbReference>
<feature type="domain" description="SnoaL-like" evidence="1">
    <location>
        <begin position="8"/>
        <end position="105"/>
    </location>
</feature>
<organism evidence="2 3">
    <name type="scientific">Paraflavitalea soli</name>
    <dbReference type="NCBI Taxonomy" id="2315862"/>
    <lineage>
        <taxon>Bacteria</taxon>
        <taxon>Pseudomonadati</taxon>
        <taxon>Bacteroidota</taxon>
        <taxon>Chitinophagia</taxon>
        <taxon>Chitinophagales</taxon>
        <taxon>Chitinophagaceae</taxon>
        <taxon>Paraflavitalea</taxon>
    </lineage>
</organism>
<dbReference type="Gene3D" id="3.10.450.50">
    <property type="match status" value="1"/>
</dbReference>
<dbReference type="AlphaFoldDB" id="A0A3B7MFW2"/>
<name>A0A3B7MFW2_9BACT</name>
<dbReference type="InterPro" id="IPR037401">
    <property type="entry name" value="SnoaL-like"/>
</dbReference>
<dbReference type="EMBL" id="CP032157">
    <property type="protein sequence ID" value="AXY73224.1"/>
    <property type="molecule type" value="Genomic_DNA"/>
</dbReference>
<reference evidence="2 3" key="1">
    <citation type="submission" date="2018-09" db="EMBL/GenBank/DDBJ databases">
        <title>Genome sequencing of strain 6GH32-13.</title>
        <authorList>
            <person name="Weon H.-Y."/>
            <person name="Heo J."/>
            <person name="Kwon S.-W."/>
        </authorList>
    </citation>
    <scope>NUCLEOTIDE SEQUENCE [LARGE SCALE GENOMIC DNA]</scope>
    <source>
        <strain evidence="2 3">5GH32-13</strain>
    </source>
</reference>
<protein>
    <submittedName>
        <fullName evidence="2">Nuclear transport factor 2 family protein</fullName>
    </submittedName>
</protein>